<gene>
    <name evidence="7" type="ORF">MANES_01G153400</name>
</gene>
<name>A0A2C9WL60_MANES</name>
<evidence type="ECO:0000256" key="5">
    <source>
        <dbReference type="ARBA" id="ARBA00023136"/>
    </source>
</evidence>
<keyword evidence="4 6" id="KW-1133">Transmembrane helix</keyword>
<comment type="subcellular location">
    <subcellularLocation>
        <location evidence="1">Membrane</location>
        <topology evidence="1">Multi-pass membrane protein</topology>
    </subcellularLocation>
</comment>
<feature type="transmembrane region" description="Helical" evidence="6">
    <location>
        <begin position="211"/>
        <end position="229"/>
    </location>
</feature>
<reference evidence="7" key="1">
    <citation type="submission" date="2016-02" db="EMBL/GenBank/DDBJ databases">
        <title>WGS assembly of Manihot esculenta.</title>
        <authorList>
            <person name="Bredeson J.V."/>
            <person name="Prochnik S.E."/>
            <person name="Lyons J.B."/>
            <person name="Schmutz J."/>
            <person name="Grimwood J."/>
            <person name="Vrebalov J."/>
            <person name="Bart R.S."/>
            <person name="Amuge T."/>
            <person name="Ferguson M.E."/>
            <person name="Green R."/>
            <person name="Putnam N."/>
            <person name="Stites J."/>
            <person name="Rounsley S."/>
            <person name="Rokhsar D.S."/>
        </authorList>
    </citation>
    <scope>NUCLEOTIDE SEQUENCE [LARGE SCALE GENOMIC DNA]</scope>
    <source>
        <tissue evidence="7">Leaf</tissue>
    </source>
</reference>
<accession>A0A2C9WL60</accession>
<dbReference type="AlphaFoldDB" id="A0A2C9WL60"/>
<evidence type="ECO:0000256" key="2">
    <source>
        <dbReference type="ARBA" id="ARBA00010199"/>
    </source>
</evidence>
<feature type="transmembrane region" description="Helical" evidence="6">
    <location>
        <begin position="178"/>
        <end position="199"/>
    </location>
</feature>
<evidence type="ECO:0000256" key="3">
    <source>
        <dbReference type="ARBA" id="ARBA00022692"/>
    </source>
</evidence>
<dbReference type="STRING" id="3983.A0A2C9WL60"/>
<proteinExistence type="inferred from homology"/>
<evidence type="ECO:0008006" key="8">
    <source>
        <dbReference type="Google" id="ProtNLM"/>
    </source>
</evidence>
<organism evidence="7">
    <name type="scientific">Manihot esculenta</name>
    <name type="common">Cassava</name>
    <name type="synonym">Jatropha manihot</name>
    <dbReference type="NCBI Taxonomy" id="3983"/>
    <lineage>
        <taxon>Eukaryota</taxon>
        <taxon>Viridiplantae</taxon>
        <taxon>Streptophyta</taxon>
        <taxon>Embryophyta</taxon>
        <taxon>Tracheophyta</taxon>
        <taxon>Spermatophyta</taxon>
        <taxon>Magnoliopsida</taxon>
        <taxon>eudicotyledons</taxon>
        <taxon>Gunneridae</taxon>
        <taxon>Pentapetalae</taxon>
        <taxon>rosids</taxon>
        <taxon>fabids</taxon>
        <taxon>Malpighiales</taxon>
        <taxon>Euphorbiaceae</taxon>
        <taxon>Crotonoideae</taxon>
        <taxon>Manihoteae</taxon>
        <taxon>Manihot</taxon>
    </lineage>
</organism>
<feature type="transmembrane region" description="Helical" evidence="6">
    <location>
        <begin position="38"/>
        <end position="63"/>
    </location>
</feature>
<evidence type="ECO:0000256" key="1">
    <source>
        <dbReference type="ARBA" id="ARBA00004141"/>
    </source>
</evidence>
<evidence type="ECO:0000313" key="7">
    <source>
        <dbReference type="EMBL" id="OAY60963.1"/>
    </source>
</evidence>
<feature type="transmembrane region" description="Helical" evidence="6">
    <location>
        <begin position="241"/>
        <end position="264"/>
    </location>
</feature>
<protein>
    <recommendedName>
        <fullName evidence="8">Polysaccharide biosynthesis protein C-terminal domain-containing protein</fullName>
    </recommendedName>
</protein>
<feature type="transmembrane region" description="Helical" evidence="6">
    <location>
        <begin position="84"/>
        <end position="104"/>
    </location>
</feature>
<dbReference type="PANTHER" id="PTHR42893">
    <property type="entry name" value="PROTEIN DETOXIFICATION 44, CHLOROPLASTIC-RELATED"/>
    <property type="match status" value="1"/>
</dbReference>
<dbReference type="InterPro" id="IPR044644">
    <property type="entry name" value="DinF-like"/>
</dbReference>
<keyword evidence="3 6" id="KW-0812">Transmembrane</keyword>
<dbReference type="GO" id="GO:0016020">
    <property type="term" value="C:membrane"/>
    <property type="evidence" value="ECO:0007669"/>
    <property type="project" value="UniProtKB-SubCell"/>
</dbReference>
<dbReference type="PANTHER" id="PTHR42893:SF8">
    <property type="entry name" value="PROTEIN DETOXIFICATION"/>
    <property type="match status" value="1"/>
</dbReference>
<evidence type="ECO:0000256" key="4">
    <source>
        <dbReference type="ARBA" id="ARBA00022989"/>
    </source>
</evidence>
<sequence length="274" mass="29251">MKLGSFPFLLFLFHLLLLLLLGLSNLSALFLFPVLMHYYHLGVTGAAISTVVSQYLVCFLMIWNLNKRTILSFLSIKGLHFGGYLKSGGFLLGRTLAAVLTITLSTSMAAHQGALAMAAHQICLQVWLSVSLLVDAQAASCQAPSLFNHNLPLLLSSAAKGDHSRVKEIALCSLKTGLITGICLAIILGVSFSSVATLFTKDVEVLATVRSGLLFVSGSQPINALAYIFDGLHYVAGAVSSAFMLYAPSIVGLSGVWSALTLFMGMRTVAGYMR</sequence>
<dbReference type="EMBL" id="CM004387">
    <property type="protein sequence ID" value="OAY60963.1"/>
    <property type="molecule type" value="Genomic_DNA"/>
</dbReference>
<evidence type="ECO:0000256" key="6">
    <source>
        <dbReference type="SAM" id="Phobius"/>
    </source>
</evidence>
<keyword evidence="5 6" id="KW-0472">Membrane</keyword>
<comment type="similarity">
    <text evidence="2">Belongs to the multi antimicrobial extrusion (MATE) (TC 2.A.66.1) family.</text>
</comment>